<evidence type="ECO:0000256" key="4">
    <source>
        <dbReference type="ARBA" id="ARBA00022691"/>
    </source>
</evidence>
<dbReference type="InterPro" id="IPR015947">
    <property type="entry name" value="PUA-like_sf"/>
</dbReference>
<dbReference type="PANTHER" id="PTHR22807:SF34">
    <property type="entry name" value="TRNA (CYTOSINE(72)-C(5))-METHYLTRANSFERASE NSUN6"/>
    <property type="match status" value="1"/>
</dbReference>
<dbReference type="PRINTS" id="PR02008">
    <property type="entry name" value="RCMTFAMILY"/>
</dbReference>
<evidence type="ECO:0000313" key="8">
    <source>
        <dbReference type="RefSeq" id="XP_013164892.1"/>
    </source>
</evidence>
<keyword evidence="4 6" id="KW-0949">S-adenosyl-L-methionine</keyword>
<feature type="active site" description="Nucleophile" evidence="6">
    <location>
        <position position="350"/>
    </location>
</feature>
<gene>
    <name evidence="8" type="primary">LOC106115848</name>
</gene>
<dbReference type="AlphaFoldDB" id="A0AAJ6Z3Z9"/>
<dbReference type="InterPro" id="IPR001678">
    <property type="entry name" value="MeTrfase_RsmB-F_NOP2_dom"/>
</dbReference>
<dbReference type="GO" id="GO:0008173">
    <property type="term" value="F:RNA methyltransferase activity"/>
    <property type="evidence" value="ECO:0007669"/>
    <property type="project" value="InterPro"/>
</dbReference>
<feature type="binding site" evidence="6">
    <location>
        <begin position="220"/>
        <end position="226"/>
    </location>
    <ligand>
        <name>S-adenosyl-L-methionine</name>
        <dbReference type="ChEBI" id="CHEBI:59789"/>
    </ligand>
</feature>
<accession>A0AAJ6Z3Z9</accession>
<feature type="binding site" evidence="6">
    <location>
        <position position="300"/>
    </location>
    <ligand>
        <name>S-adenosyl-L-methionine</name>
        <dbReference type="ChEBI" id="CHEBI:59789"/>
    </ligand>
</feature>
<evidence type="ECO:0000256" key="3">
    <source>
        <dbReference type="ARBA" id="ARBA00022679"/>
    </source>
</evidence>
<evidence type="ECO:0000259" key="7">
    <source>
        <dbReference type="PROSITE" id="PS51686"/>
    </source>
</evidence>
<sequence>MCTSLTLPSSTLETMNKLTKWLSETPKFTSFRINRLKEFDIKHLEKYLETQSHELGVNHIPNIYLLKEDCLIVEKWPENVCLERGNSEVIVDVSCATAVLRGAHVFAPGVLALPPSCKLNERVDVYGDLERKCKRGLKVHYEGRKIYVGTGYLKMQRYHLFDSGVQPSGIAVHMLLPASRLPVINESIYPKGHILLQNLPSIIVGWVLNAKPDEHILDMCAAPGNKTTHLAETSKNQAPIVALDKTKQKTDKISKNLEAHGITSVKVFPYNSENCCTDNSEGEKNEPPYPLNTFDKVLLDAPCSGLGQRPLLANTITPKMLLSYKHIQRKLFDAAVKVLKVNGILVYSTCSITQEENERMIAWVLNKFPNMQLVPAEPLLGGPGLANIGLTDEQRIMVQRFGPEEDPLRQVDDIYKNSIGFFIAKLIKIK</sequence>
<dbReference type="Gene3D" id="3.40.50.150">
    <property type="entry name" value="Vaccinia Virus protein VP39"/>
    <property type="match status" value="1"/>
</dbReference>
<reference evidence="8" key="1">
    <citation type="submission" date="2025-08" db="UniProtKB">
        <authorList>
            <consortium name="RefSeq"/>
        </authorList>
    </citation>
    <scope>IDENTIFICATION</scope>
</reference>
<comment type="caution">
    <text evidence="6">Lacks conserved residue(s) required for the propagation of feature annotation.</text>
</comment>
<dbReference type="GO" id="GO:0003723">
    <property type="term" value="F:RNA binding"/>
    <property type="evidence" value="ECO:0007669"/>
    <property type="project" value="UniProtKB-UniRule"/>
</dbReference>
<dbReference type="InterPro" id="IPR018314">
    <property type="entry name" value="RsmB/NOL1/NOP2-like_CS"/>
</dbReference>
<dbReference type="PROSITE" id="PS50890">
    <property type="entry name" value="PUA"/>
    <property type="match status" value="1"/>
</dbReference>
<evidence type="ECO:0000256" key="6">
    <source>
        <dbReference type="PROSITE-ProRule" id="PRU01023"/>
    </source>
</evidence>
<dbReference type="SUPFAM" id="SSF53335">
    <property type="entry name" value="S-adenosyl-L-methionine-dependent methyltransferases"/>
    <property type="match status" value="1"/>
</dbReference>
<evidence type="ECO:0000256" key="2">
    <source>
        <dbReference type="ARBA" id="ARBA00022603"/>
    </source>
</evidence>
<dbReference type="PROSITE" id="PS01153">
    <property type="entry name" value="NOL1_NOP2_SUN"/>
    <property type="match status" value="1"/>
</dbReference>
<dbReference type="CDD" id="cd21150">
    <property type="entry name" value="PUA_NSun6-like"/>
    <property type="match status" value="1"/>
</dbReference>
<organism evidence="8">
    <name type="scientific">Papilio xuthus</name>
    <name type="common">Asian swallowtail butterfly</name>
    <dbReference type="NCBI Taxonomy" id="66420"/>
    <lineage>
        <taxon>Eukaryota</taxon>
        <taxon>Metazoa</taxon>
        <taxon>Ecdysozoa</taxon>
        <taxon>Arthropoda</taxon>
        <taxon>Hexapoda</taxon>
        <taxon>Insecta</taxon>
        <taxon>Pterygota</taxon>
        <taxon>Neoptera</taxon>
        <taxon>Endopterygota</taxon>
        <taxon>Lepidoptera</taxon>
        <taxon>Glossata</taxon>
        <taxon>Ditrysia</taxon>
        <taxon>Papilionoidea</taxon>
        <taxon>Papilionidae</taxon>
        <taxon>Papilioninae</taxon>
        <taxon>Papilio</taxon>
    </lineage>
</organism>
<dbReference type="Proteomes" id="UP000694872">
    <property type="component" value="Unplaced"/>
</dbReference>
<keyword evidence="3 6" id="KW-0808">Transferase</keyword>
<dbReference type="InterPro" id="IPR029063">
    <property type="entry name" value="SAM-dependent_MTases_sf"/>
</dbReference>
<evidence type="ECO:0000256" key="1">
    <source>
        <dbReference type="ARBA" id="ARBA00007494"/>
    </source>
</evidence>
<dbReference type="RefSeq" id="XP_013164892.1">
    <property type="nucleotide sequence ID" value="XM_013309438.1"/>
</dbReference>
<comment type="similarity">
    <text evidence="1 6">Belongs to the class I-like SAM-binding methyltransferase superfamily. RsmB/NOP family.</text>
</comment>
<dbReference type="GeneID" id="106115848"/>
<dbReference type="PROSITE" id="PS51686">
    <property type="entry name" value="SAM_MT_RSMB_NOP"/>
    <property type="match status" value="1"/>
</dbReference>
<dbReference type="Pfam" id="PF01189">
    <property type="entry name" value="Methyltr_RsmB-F"/>
    <property type="match status" value="1"/>
</dbReference>
<dbReference type="GO" id="GO:0001510">
    <property type="term" value="P:RNA methylation"/>
    <property type="evidence" value="ECO:0007669"/>
    <property type="project" value="InterPro"/>
</dbReference>
<keyword evidence="2 6" id="KW-0489">Methyltransferase</keyword>
<feature type="domain" description="SAM-dependent MTase RsmB/NOP-type" evidence="7">
    <location>
        <begin position="125"/>
        <end position="429"/>
    </location>
</feature>
<name>A0AAJ6Z3Z9_PAPXU</name>
<proteinExistence type="inferred from homology"/>
<dbReference type="PANTHER" id="PTHR22807">
    <property type="entry name" value="NOP2 YEAST -RELATED NOL1/NOP2/FMU SUN DOMAIN-CONTAINING"/>
    <property type="match status" value="1"/>
</dbReference>
<dbReference type="KEGG" id="pxu:106115848"/>
<dbReference type="CDD" id="cd02440">
    <property type="entry name" value="AdoMet_MTases"/>
    <property type="match status" value="1"/>
</dbReference>
<dbReference type="InterPro" id="IPR023267">
    <property type="entry name" value="RCMT"/>
</dbReference>
<dbReference type="SUPFAM" id="SSF88697">
    <property type="entry name" value="PUA domain-like"/>
    <property type="match status" value="1"/>
</dbReference>
<dbReference type="InterPro" id="IPR036974">
    <property type="entry name" value="PUA_sf"/>
</dbReference>
<feature type="binding site" evidence="6">
    <location>
        <position position="244"/>
    </location>
    <ligand>
        <name>S-adenosyl-L-methionine</name>
        <dbReference type="ChEBI" id="CHEBI:59789"/>
    </ligand>
</feature>
<dbReference type="InterPro" id="IPR049560">
    <property type="entry name" value="MeTrfase_RsmB-F_NOP2_cat"/>
</dbReference>
<keyword evidence="5 6" id="KW-0694">RNA-binding</keyword>
<protein>
    <submittedName>
        <fullName evidence="8">Methyltransferase NSUN6 isoform X1</fullName>
    </submittedName>
</protein>
<dbReference type="Gene3D" id="2.30.130.10">
    <property type="entry name" value="PUA domain"/>
    <property type="match status" value="1"/>
</dbReference>
<evidence type="ECO:0000256" key="5">
    <source>
        <dbReference type="ARBA" id="ARBA00022884"/>
    </source>
</evidence>